<evidence type="ECO:0000256" key="5">
    <source>
        <dbReference type="ARBA" id="ARBA00022777"/>
    </source>
</evidence>
<sequence length="487" mass="54742">MNQILSGRYQIVEELGRGGFGITYIAQDLQRPGNPQCVVKLFEPASIDPYTLSAGKNLFDREAEALERLGNHDQIPRLLAHFEDNQKFYLVQEYIQGHDLTEELLPNEQLSEAVVIQLLEDILEVLAFVHGEEVIHRDIKPSNIRRRKSDGKLVLIDFGAVKQVTTQVVNSQGQTKVTIAIGSPGYMPSEQSNRQPQFSSDVYAVGIIGIKALTGLFPIGIDVNTGEIDWRNFRSVNPKLANILDTMVRYDFRQRYPTAQLALQAVKTLSNPAHSGVPVSNQLPDTVIENSSQNSGNTKKILIAAGIAGIIAASAAILPNVVNYNPSNIRVENFTSYNKSNLGITIKYPQNWQRQDIDNFITKEVVAFLSPQSNDKDKFQEKVILSIEDYSGSLEKSKEDFKKEINQSLPAAKIIETSSTTLAFKPAFQIIYTWKDEENNLDLKNLQVWTLKGNKAYILTYTAREDDYDKFMPVVEKIIKTFEIDNQ</sequence>
<dbReference type="AlphaFoldDB" id="A0A1Z4LLS9"/>
<gene>
    <name evidence="11" type="ORF">NIES267_16130</name>
</gene>
<evidence type="ECO:0000259" key="10">
    <source>
        <dbReference type="PROSITE" id="PS50011"/>
    </source>
</evidence>
<dbReference type="PROSITE" id="PS50011">
    <property type="entry name" value="PROTEIN_KINASE_DOM"/>
    <property type="match status" value="1"/>
</dbReference>
<dbReference type="InterPro" id="IPR016123">
    <property type="entry name" value="Mog1/PsbP_a/b/a-sand"/>
</dbReference>
<dbReference type="CDD" id="cd14014">
    <property type="entry name" value="STKc_PknB_like"/>
    <property type="match status" value="1"/>
</dbReference>
<dbReference type="InterPro" id="IPR011009">
    <property type="entry name" value="Kinase-like_dom_sf"/>
</dbReference>
<organism evidence="11 12">
    <name type="scientific">Calothrix parasitica NIES-267</name>
    <dbReference type="NCBI Taxonomy" id="1973488"/>
    <lineage>
        <taxon>Bacteria</taxon>
        <taxon>Bacillati</taxon>
        <taxon>Cyanobacteriota</taxon>
        <taxon>Cyanophyceae</taxon>
        <taxon>Nostocales</taxon>
        <taxon>Calotrichaceae</taxon>
        <taxon>Calothrix</taxon>
    </lineage>
</organism>
<dbReference type="Gene3D" id="3.40.1000.10">
    <property type="entry name" value="Mog1/PsbP, alpha/beta/alpha sandwich"/>
    <property type="match status" value="1"/>
</dbReference>
<dbReference type="Pfam" id="PF00069">
    <property type="entry name" value="Pkinase"/>
    <property type="match status" value="1"/>
</dbReference>
<proteinExistence type="predicted"/>
<feature type="domain" description="Protein kinase" evidence="10">
    <location>
        <begin position="9"/>
        <end position="277"/>
    </location>
</feature>
<dbReference type="InterPro" id="IPR000719">
    <property type="entry name" value="Prot_kinase_dom"/>
</dbReference>
<evidence type="ECO:0000313" key="11">
    <source>
        <dbReference type="EMBL" id="BAY82134.1"/>
    </source>
</evidence>
<dbReference type="SUPFAM" id="SSF55724">
    <property type="entry name" value="Mog1p/PsbP-like"/>
    <property type="match status" value="1"/>
</dbReference>
<evidence type="ECO:0000256" key="4">
    <source>
        <dbReference type="ARBA" id="ARBA00022741"/>
    </source>
</evidence>
<dbReference type="OrthoDB" id="468998at2"/>
<dbReference type="EC" id="2.7.11.1" evidence="1"/>
<dbReference type="GO" id="GO:0005524">
    <property type="term" value="F:ATP binding"/>
    <property type="evidence" value="ECO:0007669"/>
    <property type="project" value="UniProtKB-UniRule"/>
</dbReference>
<keyword evidence="4 9" id="KW-0547">Nucleotide-binding</keyword>
<evidence type="ECO:0000256" key="3">
    <source>
        <dbReference type="ARBA" id="ARBA00022679"/>
    </source>
</evidence>
<feature type="binding site" evidence="9">
    <location>
        <position position="40"/>
    </location>
    <ligand>
        <name>ATP</name>
        <dbReference type="ChEBI" id="CHEBI:30616"/>
    </ligand>
</feature>
<reference evidence="11 12" key="1">
    <citation type="submission" date="2017-06" db="EMBL/GenBank/DDBJ databases">
        <title>Genome sequencing of cyanobaciteial culture collection at National Institute for Environmental Studies (NIES).</title>
        <authorList>
            <person name="Hirose Y."/>
            <person name="Shimura Y."/>
            <person name="Fujisawa T."/>
            <person name="Nakamura Y."/>
            <person name="Kawachi M."/>
        </authorList>
    </citation>
    <scope>NUCLEOTIDE SEQUENCE [LARGE SCALE GENOMIC DNA]</scope>
    <source>
        <strain evidence="11 12">NIES-267</strain>
    </source>
</reference>
<keyword evidence="2 11" id="KW-0723">Serine/threonine-protein kinase</keyword>
<keyword evidence="6 9" id="KW-0067">ATP-binding</keyword>
<protein>
    <recommendedName>
        <fullName evidence="1">non-specific serine/threonine protein kinase</fullName>
        <ecNumber evidence="1">2.7.11.1</ecNumber>
    </recommendedName>
</protein>
<dbReference type="SMART" id="SM00220">
    <property type="entry name" value="S_TKc"/>
    <property type="match status" value="1"/>
</dbReference>
<evidence type="ECO:0000256" key="8">
    <source>
        <dbReference type="ARBA" id="ARBA00048679"/>
    </source>
</evidence>
<dbReference type="Pfam" id="PF18933">
    <property type="entry name" value="PsbP_2"/>
    <property type="match status" value="1"/>
</dbReference>
<comment type="catalytic activity">
    <reaction evidence="7">
        <text>L-threonyl-[protein] + ATP = O-phospho-L-threonyl-[protein] + ADP + H(+)</text>
        <dbReference type="Rhea" id="RHEA:46608"/>
        <dbReference type="Rhea" id="RHEA-COMP:11060"/>
        <dbReference type="Rhea" id="RHEA-COMP:11605"/>
        <dbReference type="ChEBI" id="CHEBI:15378"/>
        <dbReference type="ChEBI" id="CHEBI:30013"/>
        <dbReference type="ChEBI" id="CHEBI:30616"/>
        <dbReference type="ChEBI" id="CHEBI:61977"/>
        <dbReference type="ChEBI" id="CHEBI:456216"/>
        <dbReference type="EC" id="2.7.11.1"/>
    </reaction>
</comment>
<dbReference type="InterPro" id="IPR017441">
    <property type="entry name" value="Protein_kinase_ATP_BS"/>
</dbReference>
<keyword evidence="3" id="KW-0808">Transferase</keyword>
<evidence type="ECO:0000256" key="2">
    <source>
        <dbReference type="ARBA" id="ARBA00022527"/>
    </source>
</evidence>
<evidence type="ECO:0000256" key="6">
    <source>
        <dbReference type="ARBA" id="ARBA00022840"/>
    </source>
</evidence>
<dbReference type="Proteomes" id="UP000218418">
    <property type="component" value="Chromosome"/>
</dbReference>
<dbReference type="PROSITE" id="PS00107">
    <property type="entry name" value="PROTEIN_KINASE_ATP"/>
    <property type="match status" value="1"/>
</dbReference>
<keyword evidence="12" id="KW-1185">Reference proteome</keyword>
<evidence type="ECO:0000256" key="7">
    <source>
        <dbReference type="ARBA" id="ARBA00047899"/>
    </source>
</evidence>
<accession>A0A1Z4LLS9</accession>
<dbReference type="GO" id="GO:0004674">
    <property type="term" value="F:protein serine/threonine kinase activity"/>
    <property type="evidence" value="ECO:0007669"/>
    <property type="project" value="UniProtKB-KW"/>
</dbReference>
<comment type="catalytic activity">
    <reaction evidence="8">
        <text>L-seryl-[protein] + ATP = O-phospho-L-seryl-[protein] + ADP + H(+)</text>
        <dbReference type="Rhea" id="RHEA:17989"/>
        <dbReference type="Rhea" id="RHEA-COMP:9863"/>
        <dbReference type="Rhea" id="RHEA-COMP:11604"/>
        <dbReference type="ChEBI" id="CHEBI:15378"/>
        <dbReference type="ChEBI" id="CHEBI:29999"/>
        <dbReference type="ChEBI" id="CHEBI:30616"/>
        <dbReference type="ChEBI" id="CHEBI:83421"/>
        <dbReference type="ChEBI" id="CHEBI:456216"/>
        <dbReference type="EC" id="2.7.11.1"/>
    </reaction>
</comment>
<name>A0A1Z4LLS9_9CYAN</name>
<keyword evidence="5 11" id="KW-0418">Kinase</keyword>
<dbReference type="EMBL" id="AP018227">
    <property type="protein sequence ID" value="BAY82134.1"/>
    <property type="molecule type" value="Genomic_DNA"/>
</dbReference>
<dbReference type="PANTHER" id="PTHR24363">
    <property type="entry name" value="SERINE/THREONINE PROTEIN KINASE"/>
    <property type="match status" value="1"/>
</dbReference>
<dbReference type="SUPFAM" id="SSF56112">
    <property type="entry name" value="Protein kinase-like (PK-like)"/>
    <property type="match status" value="1"/>
</dbReference>
<evidence type="ECO:0000256" key="9">
    <source>
        <dbReference type="PROSITE-ProRule" id="PRU10141"/>
    </source>
</evidence>
<evidence type="ECO:0000256" key="1">
    <source>
        <dbReference type="ARBA" id="ARBA00012513"/>
    </source>
</evidence>
<dbReference type="Gene3D" id="1.10.510.10">
    <property type="entry name" value="Transferase(Phosphotransferase) domain 1"/>
    <property type="match status" value="1"/>
</dbReference>
<dbReference type="PANTHER" id="PTHR24363:SF0">
    <property type="entry name" value="SERINE_THREONINE KINASE LIKE DOMAIN CONTAINING 1"/>
    <property type="match status" value="1"/>
</dbReference>
<evidence type="ECO:0000313" key="12">
    <source>
        <dbReference type="Proteomes" id="UP000218418"/>
    </source>
</evidence>